<dbReference type="PANTHER" id="PTHR31531">
    <property type="entry name" value="E3 UBIQUITIN-PROTEIN LIGASE E3D FAMILY MEMBER"/>
    <property type="match status" value="1"/>
</dbReference>
<dbReference type="GO" id="GO:0061630">
    <property type="term" value="F:ubiquitin protein ligase activity"/>
    <property type="evidence" value="ECO:0007669"/>
    <property type="project" value="TreeGrafter"/>
</dbReference>
<dbReference type="GO" id="GO:0031624">
    <property type="term" value="F:ubiquitin conjugating enzyme binding"/>
    <property type="evidence" value="ECO:0007669"/>
    <property type="project" value="TreeGrafter"/>
</dbReference>
<dbReference type="GO" id="GO:0005634">
    <property type="term" value="C:nucleus"/>
    <property type="evidence" value="ECO:0007669"/>
    <property type="project" value="TreeGrafter"/>
</dbReference>
<dbReference type="GO" id="GO:0043161">
    <property type="term" value="P:proteasome-mediated ubiquitin-dependent protein catabolic process"/>
    <property type="evidence" value="ECO:0007669"/>
    <property type="project" value="TreeGrafter"/>
</dbReference>
<gene>
    <name evidence="1" type="ORF">AC631_03742</name>
</gene>
<name>A0A0V1PX21_9ASCO</name>
<dbReference type="Proteomes" id="UP000054251">
    <property type="component" value="Unassembled WGS sequence"/>
</dbReference>
<proteinExistence type="predicted"/>
<dbReference type="OrthoDB" id="386949at2759"/>
<evidence type="ECO:0000313" key="1">
    <source>
        <dbReference type="EMBL" id="KSA00511.1"/>
    </source>
</evidence>
<dbReference type="GO" id="GO:0005829">
    <property type="term" value="C:cytosol"/>
    <property type="evidence" value="ECO:0007669"/>
    <property type="project" value="TreeGrafter"/>
</dbReference>
<dbReference type="GO" id="GO:0000209">
    <property type="term" value="P:protein polyubiquitination"/>
    <property type="evidence" value="ECO:0007669"/>
    <property type="project" value="TreeGrafter"/>
</dbReference>
<dbReference type="GO" id="GO:0006513">
    <property type="term" value="P:protein monoubiquitination"/>
    <property type="evidence" value="ECO:0007669"/>
    <property type="project" value="TreeGrafter"/>
</dbReference>
<dbReference type="InterPro" id="IPR019193">
    <property type="entry name" value="UBQ-conj_enz_E2-bd_prot"/>
</dbReference>
<dbReference type="Pfam" id="PF09814">
    <property type="entry name" value="HECT_2"/>
    <property type="match status" value="1"/>
</dbReference>
<comment type="caution">
    <text evidence="1">The sequence shown here is derived from an EMBL/GenBank/DDBJ whole genome shotgun (WGS) entry which is preliminary data.</text>
</comment>
<dbReference type="GO" id="GO:0000151">
    <property type="term" value="C:ubiquitin ligase complex"/>
    <property type="evidence" value="ECO:0007669"/>
    <property type="project" value="TreeGrafter"/>
</dbReference>
<dbReference type="PANTHER" id="PTHR31531:SF2">
    <property type="entry name" value="E3 UBIQUITIN-PROTEIN LIGASE E3D"/>
    <property type="match status" value="1"/>
</dbReference>
<dbReference type="GO" id="GO:0030332">
    <property type="term" value="F:cyclin binding"/>
    <property type="evidence" value="ECO:0007669"/>
    <property type="project" value="TreeGrafter"/>
</dbReference>
<dbReference type="AlphaFoldDB" id="A0A0V1PX21"/>
<sequence length="368" mass="42848">MYFTEYLPRLRSISVIIETKCTINDLINIKLNSKNQLLIKFHDYETLVNLPVQVKNDGNIRIANAHKIEDCLQLTISLTTYDSIEISEKTESFMNFSSSNLVQKWSCKDLKAKTPQTNNKNNFKFTCLHCSHEIIDSQEYNRFLDMPSELWSEMMEFWHCHKPAGEHDHQDSHRNYNGSLKPGDTDVIIGSYYLLISRCAQVEISNQDIKCVSCKHNLGILDNSIMKVFKWNLALKYHNNIETFPSYIYVYNLIVDKINLSAIRKFNITSESRQDNIFIWIMNIGVDVSTENFVLNNSLKVFYYHDDIKGISNEDESIESLVLQDDVFNDFLKELSKINSFIPNLKKKMTLKVDEELRIFNVSFIAGL</sequence>
<organism evidence="1 2">
    <name type="scientific">Debaryomyces fabryi</name>
    <dbReference type="NCBI Taxonomy" id="58627"/>
    <lineage>
        <taxon>Eukaryota</taxon>
        <taxon>Fungi</taxon>
        <taxon>Dikarya</taxon>
        <taxon>Ascomycota</taxon>
        <taxon>Saccharomycotina</taxon>
        <taxon>Pichiomycetes</taxon>
        <taxon>Debaryomycetaceae</taxon>
        <taxon>Debaryomyces</taxon>
    </lineage>
</organism>
<dbReference type="EMBL" id="LMYN01000085">
    <property type="protein sequence ID" value="KSA00511.1"/>
    <property type="molecule type" value="Genomic_DNA"/>
</dbReference>
<dbReference type="GO" id="GO:0051865">
    <property type="term" value="P:protein autoubiquitination"/>
    <property type="evidence" value="ECO:0007669"/>
    <property type="project" value="TreeGrafter"/>
</dbReference>
<reference evidence="1 2" key="1">
    <citation type="submission" date="2015-11" db="EMBL/GenBank/DDBJ databases">
        <title>The genome of Debaryomyces fabryi.</title>
        <authorList>
            <person name="Tafer H."/>
            <person name="Lopandic K."/>
        </authorList>
    </citation>
    <scope>NUCLEOTIDE SEQUENCE [LARGE SCALE GENOMIC DNA]</scope>
    <source>
        <strain evidence="1 2">CBS 789</strain>
    </source>
</reference>
<dbReference type="GeneID" id="26840751"/>
<accession>A0A0V1PX21</accession>
<keyword evidence="2" id="KW-1185">Reference proteome</keyword>
<dbReference type="RefSeq" id="XP_015466613.1">
    <property type="nucleotide sequence ID" value="XM_015612571.1"/>
</dbReference>
<protein>
    <recommendedName>
        <fullName evidence="3">Ubiquitin-conjugating enzyme E2C-binding protein</fullName>
    </recommendedName>
</protein>
<evidence type="ECO:0008006" key="3">
    <source>
        <dbReference type="Google" id="ProtNLM"/>
    </source>
</evidence>
<evidence type="ECO:0000313" key="2">
    <source>
        <dbReference type="Proteomes" id="UP000054251"/>
    </source>
</evidence>